<dbReference type="Pfam" id="PF25872">
    <property type="entry name" value="HTH_77"/>
    <property type="match status" value="1"/>
</dbReference>
<sequence>MPDTPSREATVQRQDTFISFGSFRLDRAGRLLLKDGVPVRIGSRALDLLIVLTDRAGEVVGRHALLDLVWRDVVVDEAAVRVHIASLRRALGDGQDGARYIVNVAGRGYSFVAPITQVEPEESPAAAPAALRATIRPPAPPRPLIGRGRVIESLSELLLARRFVSIIGAGGIGKTSVATAITDRLRTQFGEENVVFTDLGAISEAALVPGAIVAAVGCALSGADPATGLLDFLADKRMLIVLDSCEHLIDAASRLAADLFRQAPGVHLLVTSRESLRVEGETVHLLSALASPVEDVPSAAEALATPAVQLFMERAASGGFLGALTDGDAPIVAEICRRTDGIALGIELAASRVGTYGIRGVADLLAGSAELRLVGRRNVAPRHRTLQAMLDWSYNLLSEEERRILARLSVFIGLFTMEAACAVAGEAEPATPGVATIVASLVDKSLLWVDAAEGRVFYRLLDMTRVYAAAKLEEFGEGRQVALRHARHFAELFRKLGLEHGAYAEIGRHAPHVGNLRKALEWSFAEQEHRAIGVDLAADAAPLFLGLWLLGECRHWSRLALDSIPAAGGFSQREARLLEALAVSSMHTRGNTDEVSQAIERGLNLAEEDGAGLPQMRLLAGLNLFLTRLGHFDSALAAARRCAAIAERSGALSDRIIAEWLLAAAHHIAGNQAEALEHCQRGFTLEAGLGRLEINLFGYDHRLRASIGLARLLWLRGSPETACRLALEVIEEGARLPPPGNYSMATAHAIPILLWSGRTAEAAEHIELAIVHSERHSLRPNAAWSRALKGEWLLLEGNPVAAADTLREAIAALRREQQHMVLPAASRAMAEALARTGRHDEARATIEEALSSAQALGQLFWLPDLLRTQGEIMLRGPHPDSAAAEALLRRSIGHARDQAASGWELKAALPLARLLRRQGRQVEAHAILEAIWQGLAETSGSADLVEAAEILVALRS</sequence>
<feature type="DNA-binding region" description="OmpR/PhoB-type" evidence="2">
    <location>
        <begin position="15"/>
        <end position="113"/>
    </location>
</feature>
<dbReference type="Pfam" id="PF07721">
    <property type="entry name" value="TPR_4"/>
    <property type="match status" value="3"/>
</dbReference>
<dbReference type="Gene3D" id="1.10.10.10">
    <property type="entry name" value="Winged helix-like DNA-binding domain superfamily/Winged helix DNA-binding domain"/>
    <property type="match status" value="1"/>
</dbReference>
<gene>
    <name evidence="4" type="ORF">KPL78_26025</name>
</gene>
<dbReference type="Proteomes" id="UP001196565">
    <property type="component" value="Unassembled WGS sequence"/>
</dbReference>
<organism evidence="4 5">
    <name type="scientific">Roseomonas alba</name>
    <dbReference type="NCBI Taxonomy" id="2846776"/>
    <lineage>
        <taxon>Bacteria</taxon>
        <taxon>Pseudomonadati</taxon>
        <taxon>Pseudomonadota</taxon>
        <taxon>Alphaproteobacteria</taxon>
        <taxon>Acetobacterales</taxon>
        <taxon>Roseomonadaceae</taxon>
        <taxon>Roseomonas</taxon>
    </lineage>
</organism>
<dbReference type="SMART" id="SM00862">
    <property type="entry name" value="Trans_reg_C"/>
    <property type="match status" value="1"/>
</dbReference>
<dbReference type="EMBL" id="JAHYBZ010000011">
    <property type="protein sequence ID" value="MBW6401339.1"/>
    <property type="molecule type" value="Genomic_DNA"/>
</dbReference>
<dbReference type="Gene3D" id="3.40.50.300">
    <property type="entry name" value="P-loop containing nucleotide triphosphate hydrolases"/>
    <property type="match status" value="1"/>
</dbReference>
<comment type="caution">
    <text evidence="4">The sequence shown here is derived from an EMBL/GenBank/DDBJ whole genome shotgun (WGS) entry which is preliminary data.</text>
</comment>
<evidence type="ECO:0000256" key="2">
    <source>
        <dbReference type="PROSITE-ProRule" id="PRU01091"/>
    </source>
</evidence>
<dbReference type="CDD" id="cd00383">
    <property type="entry name" value="trans_reg_C"/>
    <property type="match status" value="1"/>
</dbReference>
<evidence type="ECO:0000313" key="4">
    <source>
        <dbReference type="EMBL" id="MBW6401339.1"/>
    </source>
</evidence>
<dbReference type="PROSITE" id="PS51755">
    <property type="entry name" value="OMPR_PHOB"/>
    <property type="match status" value="1"/>
</dbReference>
<dbReference type="Gene3D" id="1.25.40.10">
    <property type="entry name" value="Tetratricopeptide repeat domain"/>
    <property type="match status" value="2"/>
</dbReference>
<dbReference type="InterPro" id="IPR016032">
    <property type="entry name" value="Sig_transdc_resp-reg_C-effctor"/>
</dbReference>
<name>A0ABS7AGB4_9PROT</name>
<feature type="domain" description="OmpR/PhoB-type" evidence="3">
    <location>
        <begin position="15"/>
        <end position="113"/>
    </location>
</feature>
<dbReference type="SUPFAM" id="SSF46894">
    <property type="entry name" value="C-terminal effector domain of the bipartite response regulators"/>
    <property type="match status" value="1"/>
</dbReference>
<dbReference type="InterPro" id="IPR058852">
    <property type="entry name" value="HTH_77"/>
</dbReference>
<evidence type="ECO:0000256" key="1">
    <source>
        <dbReference type="ARBA" id="ARBA00023125"/>
    </source>
</evidence>
<dbReference type="SUPFAM" id="SSF52540">
    <property type="entry name" value="P-loop containing nucleoside triphosphate hydrolases"/>
    <property type="match status" value="1"/>
</dbReference>
<keyword evidence="1 2" id="KW-0238">DNA-binding</keyword>
<accession>A0ABS7AGB4</accession>
<dbReference type="InterPro" id="IPR011717">
    <property type="entry name" value="TPR-4"/>
</dbReference>
<evidence type="ECO:0000313" key="5">
    <source>
        <dbReference type="Proteomes" id="UP001196565"/>
    </source>
</evidence>
<reference evidence="4 5" key="1">
    <citation type="submission" date="2021-07" db="EMBL/GenBank/DDBJ databases">
        <authorList>
            <person name="So Y."/>
        </authorList>
    </citation>
    <scope>NUCLEOTIDE SEQUENCE [LARGE SCALE GENOMIC DNA]</scope>
    <source>
        <strain evidence="4 5">HJA6</strain>
    </source>
</reference>
<dbReference type="InterPro" id="IPR011990">
    <property type="entry name" value="TPR-like_helical_dom_sf"/>
</dbReference>
<dbReference type="Pfam" id="PF00486">
    <property type="entry name" value="Trans_reg_C"/>
    <property type="match status" value="1"/>
</dbReference>
<dbReference type="PANTHER" id="PTHR47691:SF3">
    <property type="entry name" value="HTH-TYPE TRANSCRIPTIONAL REGULATOR RV0890C-RELATED"/>
    <property type="match status" value="1"/>
</dbReference>
<dbReference type="InterPro" id="IPR036388">
    <property type="entry name" value="WH-like_DNA-bd_sf"/>
</dbReference>
<dbReference type="SUPFAM" id="SSF48452">
    <property type="entry name" value="TPR-like"/>
    <property type="match status" value="2"/>
</dbReference>
<keyword evidence="5" id="KW-1185">Reference proteome</keyword>
<dbReference type="InterPro" id="IPR001867">
    <property type="entry name" value="OmpR/PhoB-type_DNA-bd"/>
</dbReference>
<proteinExistence type="predicted"/>
<dbReference type="RefSeq" id="WP_219765941.1">
    <property type="nucleotide sequence ID" value="NZ_JAHYBZ010000011.1"/>
</dbReference>
<dbReference type="InterPro" id="IPR027417">
    <property type="entry name" value="P-loop_NTPase"/>
</dbReference>
<protein>
    <submittedName>
        <fullName evidence="4">Helix-turn-helix transcriptional regulator</fullName>
    </submittedName>
</protein>
<evidence type="ECO:0000259" key="3">
    <source>
        <dbReference type="PROSITE" id="PS51755"/>
    </source>
</evidence>
<dbReference type="PANTHER" id="PTHR47691">
    <property type="entry name" value="REGULATOR-RELATED"/>
    <property type="match status" value="1"/>
</dbReference>